<dbReference type="AlphaFoldDB" id="A7ECY0"/>
<dbReference type="GeneID" id="5491315"/>
<name>A7ECY0_SCLS1</name>
<dbReference type="RefSeq" id="XP_001595081.1">
    <property type="nucleotide sequence ID" value="XM_001595031.1"/>
</dbReference>
<proteinExistence type="predicted"/>
<dbReference type="HOGENOM" id="CLU_1687742_0_0_1"/>
<gene>
    <name evidence="1" type="ORF">SS1G_03169</name>
</gene>
<keyword evidence="2" id="KW-1185">Reference proteome</keyword>
<evidence type="ECO:0000313" key="1">
    <source>
        <dbReference type="EMBL" id="EDO00696.1"/>
    </source>
</evidence>
<dbReference type="EMBL" id="CH476624">
    <property type="protein sequence ID" value="EDO00696.1"/>
    <property type="molecule type" value="Genomic_DNA"/>
</dbReference>
<evidence type="ECO:0000313" key="2">
    <source>
        <dbReference type="Proteomes" id="UP000001312"/>
    </source>
</evidence>
<accession>A7ECY0</accession>
<organism evidence="1 2">
    <name type="scientific">Sclerotinia sclerotiorum (strain ATCC 18683 / 1980 / Ss-1)</name>
    <name type="common">White mold</name>
    <name type="synonym">Whetzelinia sclerotiorum</name>
    <dbReference type="NCBI Taxonomy" id="665079"/>
    <lineage>
        <taxon>Eukaryota</taxon>
        <taxon>Fungi</taxon>
        <taxon>Dikarya</taxon>
        <taxon>Ascomycota</taxon>
        <taxon>Pezizomycotina</taxon>
        <taxon>Leotiomycetes</taxon>
        <taxon>Helotiales</taxon>
        <taxon>Sclerotiniaceae</taxon>
        <taxon>Sclerotinia</taxon>
    </lineage>
</organism>
<dbReference type="KEGG" id="ssl:SS1G_03169"/>
<dbReference type="InParanoid" id="A7ECY0"/>
<sequence>MASLRWRYEATFTGEWKEVLQLLKSSERDWDGSDTLKEEAMFQQMIFPGVYSQEYDEADKILRDFVYEDIKRQSSVMKELSSTKTYLRDTRQDKDENAMHATLAIIDAINKNLSDRGELERDGIRSARFLIRLSNCDEPIYGHLAMMGTSLAGGAE</sequence>
<protein>
    <submittedName>
        <fullName evidence="1">Uncharacterized protein</fullName>
    </submittedName>
</protein>
<reference evidence="2" key="1">
    <citation type="journal article" date="2011" name="PLoS Genet.">
        <title>Genomic analysis of the necrotrophic fungal pathogens Sclerotinia sclerotiorum and Botrytis cinerea.</title>
        <authorList>
            <person name="Amselem J."/>
            <person name="Cuomo C.A."/>
            <person name="van Kan J.A."/>
            <person name="Viaud M."/>
            <person name="Benito E.P."/>
            <person name="Couloux A."/>
            <person name="Coutinho P.M."/>
            <person name="de Vries R.P."/>
            <person name="Dyer P.S."/>
            <person name="Fillinger S."/>
            <person name="Fournier E."/>
            <person name="Gout L."/>
            <person name="Hahn M."/>
            <person name="Kohn L."/>
            <person name="Lapalu N."/>
            <person name="Plummer K.M."/>
            <person name="Pradier J.M."/>
            <person name="Quevillon E."/>
            <person name="Sharon A."/>
            <person name="Simon A."/>
            <person name="ten Have A."/>
            <person name="Tudzynski B."/>
            <person name="Tudzynski P."/>
            <person name="Wincker P."/>
            <person name="Andrew M."/>
            <person name="Anthouard V."/>
            <person name="Beever R.E."/>
            <person name="Beffa R."/>
            <person name="Benoit I."/>
            <person name="Bouzid O."/>
            <person name="Brault B."/>
            <person name="Chen Z."/>
            <person name="Choquer M."/>
            <person name="Collemare J."/>
            <person name="Cotton P."/>
            <person name="Danchin E.G."/>
            <person name="Da Silva C."/>
            <person name="Gautier A."/>
            <person name="Giraud C."/>
            <person name="Giraud T."/>
            <person name="Gonzalez C."/>
            <person name="Grossetete S."/>
            <person name="Guldener U."/>
            <person name="Henrissat B."/>
            <person name="Howlett B.J."/>
            <person name="Kodira C."/>
            <person name="Kretschmer M."/>
            <person name="Lappartient A."/>
            <person name="Leroch M."/>
            <person name="Levis C."/>
            <person name="Mauceli E."/>
            <person name="Neuveglise C."/>
            <person name="Oeser B."/>
            <person name="Pearson M."/>
            <person name="Poulain J."/>
            <person name="Poussereau N."/>
            <person name="Quesneville H."/>
            <person name="Rascle C."/>
            <person name="Schumacher J."/>
            <person name="Segurens B."/>
            <person name="Sexton A."/>
            <person name="Silva E."/>
            <person name="Sirven C."/>
            <person name="Soanes D.M."/>
            <person name="Talbot N.J."/>
            <person name="Templeton M."/>
            <person name="Yandava C."/>
            <person name="Yarden O."/>
            <person name="Zeng Q."/>
            <person name="Rollins J.A."/>
            <person name="Lebrun M.H."/>
            <person name="Dickman M."/>
        </authorList>
    </citation>
    <scope>NUCLEOTIDE SEQUENCE [LARGE SCALE GENOMIC DNA]</scope>
    <source>
        <strain evidence="2">ATCC 18683 / 1980 / Ss-1</strain>
    </source>
</reference>
<dbReference type="Proteomes" id="UP000001312">
    <property type="component" value="Unassembled WGS sequence"/>
</dbReference>